<evidence type="ECO:0000313" key="1">
    <source>
        <dbReference type="EMBL" id="JAB90941.1"/>
    </source>
</evidence>
<dbReference type="AlphaFoldDB" id="W8BCU1"/>
<accession>W8BCU1</accession>
<reference evidence="1" key="2">
    <citation type="journal article" date="2014" name="BMC Genomics">
        <title>A genomic perspective to assessing quality of mass-reared SIT flies used in Mediterranean fruit fly (Ceratitis capitata) eradication in California.</title>
        <authorList>
            <person name="Calla B."/>
            <person name="Hall B."/>
            <person name="Hou S."/>
            <person name="Geib S.M."/>
        </authorList>
    </citation>
    <scope>NUCLEOTIDE SEQUENCE</scope>
</reference>
<organism evidence="1">
    <name type="scientific">Ceratitis capitata</name>
    <name type="common">Mediterranean fruit fly</name>
    <name type="synonym">Tephritis capitata</name>
    <dbReference type="NCBI Taxonomy" id="7213"/>
    <lineage>
        <taxon>Eukaryota</taxon>
        <taxon>Metazoa</taxon>
        <taxon>Ecdysozoa</taxon>
        <taxon>Arthropoda</taxon>
        <taxon>Hexapoda</taxon>
        <taxon>Insecta</taxon>
        <taxon>Pterygota</taxon>
        <taxon>Neoptera</taxon>
        <taxon>Endopterygota</taxon>
        <taxon>Diptera</taxon>
        <taxon>Brachycera</taxon>
        <taxon>Muscomorpha</taxon>
        <taxon>Tephritoidea</taxon>
        <taxon>Tephritidae</taxon>
        <taxon>Ceratitis</taxon>
        <taxon>Ceratitis</taxon>
    </lineage>
</organism>
<proteinExistence type="evidence at transcript level"/>
<dbReference type="OrthoDB" id="7913971at2759"/>
<reference evidence="1" key="1">
    <citation type="submission" date="2013-07" db="EMBL/GenBank/DDBJ databases">
        <authorList>
            <person name="Geib S."/>
        </authorList>
    </citation>
    <scope>NUCLEOTIDE SEQUENCE</scope>
</reference>
<protein>
    <submittedName>
        <fullName evidence="1">Uncharacterized protein</fullName>
    </submittedName>
</protein>
<name>W8BCU1_CERCA</name>
<dbReference type="EMBL" id="GAMC01015614">
    <property type="protein sequence ID" value="JAB90941.1"/>
    <property type="molecule type" value="mRNA"/>
</dbReference>
<sequence length="186" mass="21410">MSYLLTEIALEMLGYKFYDIDGNHGPTNFQQVSAGEESRRNEISGETLQTIIGLGPDAENVHINGSIKSVEEHANIKNDKSVTGETEQKHSYSAGLKRLLDLEYKRLHNQFEHAVNDEADQLIDTSDEENSKDDILKMFLLKEKEKIEREAQTLQSFRKLVEKSTYMMNKEVFNQYKRIFGSSKKE</sequence>